<name>A0AAF5DIU5_STRER</name>
<sequence length="251" mass="27743">FYMTVFLCFLGVSTLIANPVKRFAGFGVTGVASNFGCVVTGRKLFINGLYSRDLNESEISEMNEYKSNLTKFKEARDLISKQKSKQSKSKSIFSLSHDDSSDDGESVSAASTKDTKSTAIPMPEPPKKPSFCSEESTTQYIFDGCKVQGGKVYVGNTYARDLNASEFEELKKFDKEMSKYEAYIQANLQKQLEKIFGNKLSSLFLSSKDADDDSNTISNSVVDQTTTSAPGTDGEDEVKMPTPPNFCTFIY</sequence>
<dbReference type="InterPro" id="IPR010480">
    <property type="entry name" value="Pepsin-I3"/>
</dbReference>
<dbReference type="GO" id="GO:0005576">
    <property type="term" value="C:extracellular region"/>
    <property type="evidence" value="ECO:0007669"/>
    <property type="project" value="UniProtKB-SubCell"/>
</dbReference>
<feature type="domain" description="Pepsin inhibitor-3-like repeated" evidence="8">
    <location>
        <begin position="125"/>
        <end position="197"/>
    </location>
</feature>
<feature type="region of interest" description="Disordered" evidence="6">
    <location>
        <begin position="209"/>
        <end position="240"/>
    </location>
</feature>
<dbReference type="WBParaSite" id="TCONS_00013103.p1">
    <property type="protein sequence ID" value="TCONS_00013103.p1"/>
    <property type="gene ID" value="XLOC_008901"/>
</dbReference>
<proteinExistence type="inferred from homology"/>
<accession>A0AAF5DIU5</accession>
<feature type="compositionally biased region" description="Polar residues" evidence="6">
    <location>
        <begin position="215"/>
        <end position="230"/>
    </location>
</feature>
<feature type="region of interest" description="Disordered" evidence="6">
    <location>
        <begin position="89"/>
        <end position="133"/>
    </location>
</feature>
<evidence type="ECO:0000256" key="4">
    <source>
        <dbReference type="ARBA" id="ARBA00022729"/>
    </source>
</evidence>
<comment type="subcellular location">
    <subcellularLocation>
        <location evidence="1">Secreted</location>
    </subcellularLocation>
</comment>
<feature type="signal peptide" evidence="7">
    <location>
        <begin position="1"/>
        <end position="17"/>
    </location>
</feature>
<keyword evidence="5" id="KW-1015">Disulfide bond</keyword>
<keyword evidence="9" id="KW-1185">Reference proteome</keyword>
<protein>
    <submittedName>
        <fullName evidence="10">Pepsin inhibitor-3-like repeated domain-containing protein</fullName>
    </submittedName>
</protein>
<dbReference type="SUPFAM" id="SSF55149">
    <property type="entry name" value="Pepsin inhibitor-3"/>
    <property type="match status" value="1"/>
</dbReference>
<evidence type="ECO:0000259" key="8">
    <source>
        <dbReference type="Pfam" id="PF06394"/>
    </source>
</evidence>
<evidence type="ECO:0000256" key="6">
    <source>
        <dbReference type="SAM" id="MobiDB-lite"/>
    </source>
</evidence>
<dbReference type="PANTHER" id="PTHR37969:SF1">
    <property type="entry name" value="PROTEIN CBG13105"/>
    <property type="match status" value="1"/>
</dbReference>
<dbReference type="PANTHER" id="PTHR37969">
    <property type="entry name" value="PROTEIN CBG07421-RELATED"/>
    <property type="match status" value="1"/>
</dbReference>
<dbReference type="Pfam" id="PF06394">
    <property type="entry name" value="Pepsin-I3"/>
    <property type="match status" value="2"/>
</dbReference>
<evidence type="ECO:0000313" key="10">
    <source>
        <dbReference type="WBParaSite" id="TCONS_00013103.p1"/>
    </source>
</evidence>
<dbReference type="InterPro" id="IPR051901">
    <property type="entry name" value="Protease_Inhibitor_I33"/>
</dbReference>
<evidence type="ECO:0000256" key="7">
    <source>
        <dbReference type="SAM" id="SignalP"/>
    </source>
</evidence>
<feature type="chain" id="PRO_5042134122" evidence="7">
    <location>
        <begin position="18"/>
        <end position="251"/>
    </location>
</feature>
<feature type="domain" description="Pepsin inhibitor-3-like repeated" evidence="8">
    <location>
        <begin position="21"/>
        <end position="77"/>
    </location>
</feature>
<evidence type="ECO:0000256" key="5">
    <source>
        <dbReference type="ARBA" id="ARBA00023157"/>
    </source>
</evidence>
<reference evidence="10" key="1">
    <citation type="submission" date="2024-02" db="UniProtKB">
        <authorList>
            <consortium name="WormBaseParasite"/>
        </authorList>
    </citation>
    <scope>IDENTIFICATION</scope>
</reference>
<dbReference type="InterPro" id="IPR038412">
    <property type="entry name" value="Pepsin-I3_sf"/>
</dbReference>
<keyword evidence="3" id="KW-0964">Secreted</keyword>
<evidence type="ECO:0000256" key="1">
    <source>
        <dbReference type="ARBA" id="ARBA00004613"/>
    </source>
</evidence>
<dbReference type="AlphaFoldDB" id="A0AAF5DIU5"/>
<comment type="similarity">
    <text evidence="2">Belongs to the protease inhibitor I33 family.</text>
</comment>
<organism evidence="9 10">
    <name type="scientific">Strongyloides stercoralis</name>
    <name type="common">Threadworm</name>
    <dbReference type="NCBI Taxonomy" id="6248"/>
    <lineage>
        <taxon>Eukaryota</taxon>
        <taxon>Metazoa</taxon>
        <taxon>Ecdysozoa</taxon>
        <taxon>Nematoda</taxon>
        <taxon>Chromadorea</taxon>
        <taxon>Rhabditida</taxon>
        <taxon>Tylenchina</taxon>
        <taxon>Panagrolaimomorpha</taxon>
        <taxon>Strongyloidoidea</taxon>
        <taxon>Strongyloididae</taxon>
        <taxon>Strongyloides</taxon>
    </lineage>
</organism>
<keyword evidence="4 7" id="KW-0732">Signal</keyword>
<dbReference type="Gene3D" id="3.30.1120.50">
    <property type="entry name" value="Pepsin inhibitor-3"/>
    <property type="match status" value="2"/>
</dbReference>
<evidence type="ECO:0000313" key="9">
    <source>
        <dbReference type="Proteomes" id="UP000035681"/>
    </source>
</evidence>
<evidence type="ECO:0000256" key="3">
    <source>
        <dbReference type="ARBA" id="ARBA00022525"/>
    </source>
</evidence>
<evidence type="ECO:0000256" key="2">
    <source>
        <dbReference type="ARBA" id="ARBA00008019"/>
    </source>
</evidence>
<dbReference type="Proteomes" id="UP000035681">
    <property type="component" value="Unplaced"/>
</dbReference>